<name>A0ABS2SBN3_9PSEU</name>
<keyword evidence="2" id="KW-1185">Reference proteome</keyword>
<accession>A0ABS2SBN3</accession>
<organism evidence="1 2">
    <name type="scientific">Saccharothrix algeriensis</name>
    <dbReference type="NCBI Taxonomy" id="173560"/>
    <lineage>
        <taxon>Bacteria</taxon>
        <taxon>Bacillati</taxon>
        <taxon>Actinomycetota</taxon>
        <taxon>Actinomycetes</taxon>
        <taxon>Pseudonocardiales</taxon>
        <taxon>Pseudonocardiaceae</taxon>
        <taxon>Saccharothrix</taxon>
    </lineage>
</organism>
<gene>
    <name evidence="1" type="ORF">JOE68_003909</name>
</gene>
<sequence length="41" mass="4619">MTVLVEDDRVLLVAPPGESAVMSVTQTRRLHRLLDRAADRM</sequence>
<evidence type="ECO:0000313" key="2">
    <source>
        <dbReference type="Proteomes" id="UP001195724"/>
    </source>
</evidence>
<reference evidence="1 2" key="1">
    <citation type="submission" date="2021-01" db="EMBL/GenBank/DDBJ databases">
        <title>Sequencing the genomes of 1000 actinobacteria strains.</title>
        <authorList>
            <person name="Klenk H.-P."/>
        </authorList>
    </citation>
    <scope>NUCLEOTIDE SEQUENCE [LARGE SCALE GENOMIC DNA]</scope>
    <source>
        <strain evidence="1 2">DSM 44581</strain>
    </source>
</reference>
<proteinExistence type="predicted"/>
<dbReference type="RefSeq" id="WP_275584730.1">
    <property type="nucleotide sequence ID" value="NZ_JAFBCL010000001.1"/>
</dbReference>
<dbReference type="Proteomes" id="UP001195724">
    <property type="component" value="Unassembled WGS sequence"/>
</dbReference>
<dbReference type="EMBL" id="JAFBCL010000001">
    <property type="protein sequence ID" value="MBM7813044.1"/>
    <property type="molecule type" value="Genomic_DNA"/>
</dbReference>
<comment type="caution">
    <text evidence="1">The sequence shown here is derived from an EMBL/GenBank/DDBJ whole genome shotgun (WGS) entry which is preliminary data.</text>
</comment>
<protein>
    <submittedName>
        <fullName evidence="1">Uncharacterized protein</fullName>
    </submittedName>
</protein>
<evidence type="ECO:0000313" key="1">
    <source>
        <dbReference type="EMBL" id="MBM7813044.1"/>
    </source>
</evidence>